<feature type="region of interest" description="Disordered" evidence="1">
    <location>
        <begin position="70"/>
        <end position="91"/>
    </location>
</feature>
<gene>
    <name evidence="2" type="ORF">AAF712_013947</name>
</gene>
<proteinExistence type="predicted"/>
<comment type="caution">
    <text evidence="2">The sequence shown here is derived from an EMBL/GenBank/DDBJ whole genome shotgun (WGS) entry which is preliminary data.</text>
</comment>
<evidence type="ECO:0000256" key="1">
    <source>
        <dbReference type="SAM" id="MobiDB-lite"/>
    </source>
</evidence>
<protein>
    <submittedName>
        <fullName evidence="2">Uncharacterized protein</fullName>
    </submittedName>
</protein>
<sequence>MAQFDGYITVAIETVQWTKGNVCTKSSSPFSFIRRCICLQYSMYDPRKFVSIGLFLNQVSMDHSQIPLDEHKASRLEQERKNEDVGAGKEEGKIKDELSGSLAFASSAADYLIKFLLLPPDANVAQHQLHDEDHDLFCLGYQSRSASCITSAIAFVKDKVKDPPPPVRGSEQFRHLSLPLPFYPCKALEAFVPSAYDIAEAVLAVVKIRLLEAQGRVGDQAEPA</sequence>
<name>A0ABR2ZDA0_9AGAR</name>
<evidence type="ECO:0000313" key="3">
    <source>
        <dbReference type="Proteomes" id="UP001437256"/>
    </source>
</evidence>
<dbReference type="Proteomes" id="UP001437256">
    <property type="component" value="Unassembled WGS sequence"/>
</dbReference>
<evidence type="ECO:0000313" key="2">
    <source>
        <dbReference type="EMBL" id="KAL0059320.1"/>
    </source>
</evidence>
<dbReference type="EMBL" id="JBBXMP010000235">
    <property type="protein sequence ID" value="KAL0059320.1"/>
    <property type="molecule type" value="Genomic_DNA"/>
</dbReference>
<reference evidence="2 3" key="1">
    <citation type="submission" date="2024-05" db="EMBL/GenBank/DDBJ databases">
        <title>A draft genome resource for the thread blight pathogen Marasmius tenuissimus strain MS-2.</title>
        <authorList>
            <person name="Yulfo-Soto G.E."/>
            <person name="Baruah I.K."/>
            <person name="Amoako-Attah I."/>
            <person name="Bukari Y."/>
            <person name="Meinhardt L.W."/>
            <person name="Bailey B.A."/>
            <person name="Cohen S.P."/>
        </authorList>
    </citation>
    <scope>NUCLEOTIDE SEQUENCE [LARGE SCALE GENOMIC DNA]</scope>
    <source>
        <strain evidence="2 3">MS-2</strain>
    </source>
</reference>
<accession>A0ABR2ZDA0</accession>
<organism evidence="2 3">
    <name type="scientific">Marasmius tenuissimus</name>
    <dbReference type="NCBI Taxonomy" id="585030"/>
    <lineage>
        <taxon>Eukaryota</taxon>
        <taxon>Fungi</taxon>
        <taxon>Dikarya</taxon>
        <taxon>Basidiomycota</taxon>
        <taxon>Agaricomycotina</taxon>
        <taxon>Agaricomycetes</taxon>
        <taxon>Agaricomycetidae</taxon>
        <taxon>Agaricales</taxon>
        <taxon>Marasmiineae</taxon>
        <taxon>Marasmiaceae</taxon>
        <taxon>Marasmius</taxon>
    </lineage>
</organism>
<keyword evidence="3" id="KW-1185">Reference proteome</keyword>